<feature type="region of interest" description="Disordered" evidence="1">
    <location>
        <begin position="1"/>
        <end position="22"/>
    </location>
</feature>
<evidence type="ECO:0000313" key="2">
    <source>
        <dbReference type="Proteomes" id="UP000095283"/>
    </source>
</evidence>
<evidence type="ECO:0000313" key="3">
    <source>
        <dbReference type="WBParaSite" id="Hba_03904"/>
    </source>
</evidence>
<organism evidence="2 3">
    <name type="scientific">Heterorhabditis bacteriophora</name>
    <name type="common">Entomopathogenic nematode worm</name>
    <dbReference type="NCBI Taxonomy" id="37862"/>
    <lineage>
        <taxon>Eukaryota</taxon>
        <taxon>Metazoa</taxon>
        <taxon>Ecdysozoa</taxon>
        <taxon>Nematoda</taxon>
        <taxon>Chromadorea</taxon>
        <taxon>Rhabditida</taxon>
        <taxon>Rhabditina</taxon>
        <taxon>Rhabditomorpha</taxon>
        <taxon>Strongyloidea</taxon>
        <taxon>Heterorhabditidae</taxon>
        <taxon>Heterorhabditis</taxon>
    </lineage>
</organism>
<dbReference type="AlphaFoldDB" id="A0A1I7WFZ7"/>
<evidence type="ECO:0000256" key="1">
    <source>
        <dbReference type="SAM" id="MobiDB-lite"/>
    </source>
</evidence>
<accession>A0A1I7WFZ7</accession>
<sequence>MGIKLIGARQPTVPSPSSTHVCPRPSLRGGVDPFLSGCYTIVV</sequence>
<dbReference type="Proteomes" id="UP000095283">
    <property type="component" value="Unplaced"/>
</dbReference>
<reference evidence="3" key="1">
    <citation type="submission" date="2016-11" db="UniProtKB">
        <authorList>
            <consortium name="WormBaseParasite"/>
        </authorList>
    </citation>
    <scope>IDENTIFICATION</scope>
</reference>
<protein>
    <submittedName>
        <fullName evidence="3">Uncharacterized protein</fullName>
    </submittedName>
</protein>
<dbReference type="WBParaSite" id="Hba_03904">
    <property type="protein sequence ID" value="Hba_03904"/>
    <property type="gene ID" value="Hba_03904"/>
</dbReference>
<keyword evidence="2" id="KW-1185">Reference proteome</keyword>
<name>A0A1I7WFZ7_HETBA</name>
<proteinExistence type="predicted"/>